<dbReference type="Gene3D" id="2.40.10.10">
    <property type="entry name" value="Trypsin-like serine proteases"/>
    <property type="match status" value="2"/>
</dbReference>
<dbReference type="InterPro" id="IPR050966">
    <property type="entry name" value="Glutamyl_endopeptidase"/>
</dbReference>
<dbReference type="HOGENOM" id="CLU_1006424_0_0_1"/>
<dbReference type="PANTHER" id="PTHR15462">
    <property type="entry name" value="SERINE PROTEASE"/>
    <property type="match status" value="1"/>
</dbReference>
<dbReference type="PROSITE" id="PS00134">
    <property type="entry name" value="TRYPSIN_HIS"/>
    <property type="match status" value="1"/>
</dbReference>
<keyword evidence="2" id="KW-0732">Signal</keyword>
<dbReference type="GO" id="GO:0006508">
    <property type="term" value="P:proteolysis"/>
    <property type="evidence" value="ECO:0007669"/>
    <property type="project" value="InterPro"/>
</dbReference>
<dbReference type="PANTHER" id="PTHR15462:SF19">
    <property type="entry name" value="PEPTIDASE S1 DOMAIN-CONTAINING PROTEIN"/>
    <property type="match status" value="1"/>
</dbReference>
<evidence type="ECO:0000313" key="4">
    <source>
        <dbReference type="EMBL" id="ACI64179.1"/>
    </source>
</evidence>
<reference evidence="4 5" key="1">
    <citation type="journal article" date="2004" name="Science">
        <title>The genome of the diatom Thalassiosira pseudonana: ecology, evolution, and metabolism.</title>
        <authorList>
            <person name="Armbrust E.V."/>
            <person name="Berges J.A."/>
            <person name="Bowler C."/>
            <person name="Green B.R."/>
            <person name="Martinez D."/>
            <person name="Putnam N.H."/>
            <person name="Zhou S."/>
            <person name="Allen A.E."/>
            <person name="Apt K.E."/>
            <person name="Bechner M."/>
            <person name="Brzezinski M.A."/>
            <person name="Chaal B.K."/>
            <person name="Chiovitti A."/>
            <person name="Davis A.K."/>
            <person name="Demarest M.S."/>
            <person name="Detter J.C."/>
            <person name="Glavina T."/>
            <person name="Goodstein D."/>
            <person name="Hadi M.Z."/>
            <person name="Hellsten U."/>
            <person name="Hildebrand M."/>
            <person name="Jenkins B.D."/>
            <person name="Jurka J."/>
            <person name="Kapitonov V.V."/>
            <person name="Kroger N."/>
            <person name="Lau W.W."/>
            <person name="Lane T.W."/>
            <person name="Larimer F.W."/>
            <person name="Lippmeier J.C."/>
            <person name="Lucas S."/>
            <person name="Medina M."/>
            <person name="Montsant A."/>
            <person name="Obornik M."/>
            <person name="Parker M.S."/>
            <person name="Palenik B."/>
            <person name="Pazour G.J."/>
            <person name="Richardson P.M."/>
            <person name="Rynearson T.A."/>
            <person name="Saito M.A."/>
            <person name="Schwartz D.C."/>
            <person name="Thamatrakoln K."/>
            <person name="Valentin K."/>
            <person name="Vardi A."/>
            <person name="Wilkerson F.P."/>
            <person name="Rokhsar D.S."/>
        </authorList>
    </citation>
    <scope>NUCLEOTIDE SEQUENCE [LARGE SCALE GENOMIC DNA]</scope>
    <source>
        <strain evidence="4 5">CCMP1335</strain>
    </source>
</reference>
<reference evidence="4 5" key="2">
    <citation type="journal article" date="2008" name="Nature">
        <title>The Phaeodactylum genome reveals the evolutionary history of diatom genomes.</title>
        <authorList>
            <person name="Bowler C."/>
            <person name="Allen A.E."/>
            <person name="Badger J.H."/>
            <person name="Grimwood J."/>
            <person name="Jabbari K."/>
            <person name="Kuo A."/>
            <person name="Maheswari U."/>
            <person name="Martens C."/>
            <person name="Maumus F."/>
            <person name="Otillar R.P."/>
            <person name="Rayko E."/>
            <person name="Salamov A."/>
            <person name="Vandepoele K."/>
            <person name="Beszteri B."/>
            <person name="Gruber A."/>
            <person name="Heijde M."/>
            <person name="Katinka M."/>
            <person name="Mock T."/>
            <person name="Valentin K."/>
            <person name="Verret F."/>
            <person name="Berges J.A."/>
            <person name="Brownlee C."/>
            <person name="Cadoret J.P."/>
            <person name="Chiovitti A."/>
            <person name="Choi C.J."/>
            <person name="Coesel S."/>
            <person name="De Martino A."/>
            <person name="Detter J.C."/>
            <person name="Durkin C."/>
            <person name="Falciatore A."/>
            <person name="Fournet J."/>
            <person name="Haruta M."/>
            <person name="Huysman M.J."/>
            <person name="Jenkins B.D."/>
            <person name="Jiroutova K."/>
            <person name="Jorgensen R.E."/>
            <person name="Joubert Y."/>
            <person name="Kaplan A."/>
            <person name="Kroger N."/>
            <person name="Kroth P.G."/>
            <person name="La Roche J."/>
            <person name="Lindquist E."/>
            <person name="Lommer M."/>
            <person name="Martin-Jezequel V."/>
            <person name="Lopez P.J."/>
            <person name="Lucas S."/>
            <person name="Mangogna M."/>
            <person name="McGinnis K."/>
            <person name="Medlin L.K."/>
            <person name="Montsant A."/>
            <person name="Oudot-Le Secq M.P."/>
            <person name="Napoli C."/>
            <person name="Obornik M."/>
            <person name="Parker M.S."/>
            <person name="Petit J.L."/>
            <person name="Porcel B.M."/>
            <person name="Poulsen N."/>
            <person name="Robison M."/>
            <person name="Rychlewski L."/>
            <person name="Rynearson T.A."/>
            <person name="Schmutz J."/>
            <person name="Shapiro H."/>
            <person name="Siaut M."/>
            <person name="Stanley M."/>
            <person name="Sussman M.R."/>
            <person name="Taylor A.R."/>
            <person name="Vardi A."/>
            <person name="von Dassow P."/>
            <person name="Vyverman W."/>
            <person name="Willis A."/>
            <person name="Wyrwicz L.S."/>
            <person name="Rokhsar D.S."/>
            <person name="Weissenbach J."/>
            <person name="Armbrust E.V."/>
            <person name="Green B.R."/>
            <person name="Van de Peer Y."/>
            <person name="Grigoriev I.V."/>
        </authorList>
    </citation>
    <scope>NUCLEOTIDE SEQUENCE [LARGE SCALE GENOMIC DNA]</scope>
    <source>
        <strain evidence="4 5">CCMP1335</strain>
    </source>
</reference>
<dbReference type="GO" id="GO:0004252">
    <property type="term" value="F:serine-type endopeptidase activity"/>
    <property type="evidence" value="ECO:0007669"/>
    <property type="project" value="InterPro"/>
</dbReference>
<comment type="similarity">
    <text evidence="1">Belongs to the peptidase S1 family.</text>
</comment>
<dbReference type="EMBL" id="CP001159">
    <property type="protein sequence ID" value="ACI64179.1"/>
    <property type="molecule type" value="Genomic_DNA"/>
</dbReference>
<protein>
    <recommendedName>
        <fullName evidence="6">Peptidase S1 domain-containing protein</fullName>
    </recommendedName>
</protein>
<dbReference type="InterPro" id="IPR043504">
    <property type="entry name" value="Peptidase_S1_PA_chymotrypsin"/>
</dbReference>
<dbReference type="PaxDb" id="35128-Thaps10986"/>
<dbReference type="InParanoid" id="B5YM30"/>
<dbReference type="RefSeq" id="XP_002295462.1">
    <property type="nucleotide sequence ID" value="XM_002295426.1"/>
</dbReference>
<evidence type="ECO:0008006" key="6">
    <source>
        <dbReference type="Google" id="ProtNLM"/>
    </source>
</evidence>
<dbReference type="Proteomes" id="UP000001449">
    <property type="component" value="Chromosome 18"/>
</dbReference>
<dbReference type="SUPFAM" id="SSF50494">
    <property type="entry name" value="Trypsin-like serine proteases"/>
    <property type="match status" value="1"/>
</dbReference>
<dbReference type="KEGG" id="tps:THAPS_10986"/>
<evidence type="ECO:0000256" key="2">
    <source>
        <dbReference type="ARBA" id="ARBA00022729"/>
    </source>
</evidence>
<evidence type="ECO:0000256" key="3">
    <source>
        <dbReference type="ARBA" id="ARBA00023026"/>
    </source>
</evidence>
<dbReference type="AlphaFoldDB" id="B5YM30"/>
<keyword evidence="3" id="KW-0843">Virulence</keyword>
<keyword evidence="5" id="KW-1185">Reference proteome</keyword>
<dbReference type="GeneID" id="7444811"/>
<sequence length="277" mass="29674">MPTSAVSDSNWPYGGAIQSATGRILFQFEATGDSTFLCSGTVIKDYLSGRSIILTAAHCVYSDQHKQFASYAVFIPDQVSTRGTESDFDCYNDKYGCWLLSFGIVDEGWAEGSFPNNVDHDYAFYVVHDHASTHSGGYSQGLSGTLDNDVSPLELGFNTEWTPNELIVALGYSSEADPSLRYCSNGLSGIRAVGDYINLYLKDCGMANGASGGPWVVDMNENGVGTIVSLTSWKLTDSSGIAGPDLLSANGSKARCMFKKARRFGDPGVVGGYVVNC</sequence>
<name>B5YM30_THAPS</name>
<dbReference type="InterPro" id="IPR018114">
    <property type="entry name" value="TRYPSIN_HIS"/>
</dbReference>
<dbReference type="Pfam" id="PF13365">
    <property type="entry name" value="Trypsin_2"/>
    <property type="match status" value="1"/>
</dbReference>
<accession>B5YM30</accession>
<evidence type="ECO:0000313" key="5">
    <source>
        <dbReference type="Proteomes" id="UP000001449"/>
    </source>
</evidence>
<gene>
    <name evidence="4" type="ORF">THAPS_10986</name>
</gene>
<proteinExistence type="inferred from homology"/>
<dbReference type="InterPro" id="IPR009003">
    <property type="entry name" value="Peptidase_S1_PA"/>
</dbReference>
<evidence type="ECO:0000256" key="1">
    <source>
        <dbReference type="ARBA" id="ARBA00007664"/>
    </source>
</evidence>
<organism evidence="4 5">
    <name type="scientific">Thalassiosira pseudonana</name>
    <name type="common">Marine diatom</name>
    <name type="synonym">Cyclotella nana</name>
    <dbReference type="NCBI Taxonomy" id="35128"/>
    <lineage>
        <taxon>Eukaryota</taxon>
        <taxon>Sar</taxon>
        <taxon>Stramenopiles</taxon>
        <taxon>Ochrophyta</taxon>
        <taxon>Bacillariophyta</taxon>
        <taxon>Coscinodiscophyceae</taxon>
        <taxon>Thalassiosirophycidae</taxon>
        <taxon>Thalassiosirales</taxon>
        <taxon>Thalassiosiraceae</taxon>
        <taxon>Thalassiosira</taxon>
    </lineage>
</organism>